<keyword evidence="3" id="KW-1185">Reference proteome</keyword>
<protein>
    <submittedName>
        <fullName evidence="2">Nucleoside-diphosphate-sugar epimerase</fullName>
    </submittedName>
</protein>
<reference evidence="2" key="1">
    <citation type="submission" date="2021-06" db="EMBL/GenBank/DDBJ databases">
        <authorList>
            <person name="Arsene-Ploetze F."/>
        </authorList>
    </citation>
    <scope>NUCLEOTIDE SEQUENCE</scope>
    <source>
        <strain evidence="2">SBRY1</strain>
    </source>
</reference>
<dbReference type="RefSeq" id="WP_205045570.1">
    <property type="nucleotide sequence ID" value="NZ_CAJVAX010000021.1"/>
</dbReference>
<name>A0A9W4H785_9ACTN</name>
<dbReference type="SUPFAM" id="SSF51735">
    <property type="entry name" value="NAD(P)-binding Rossmann-fold domains"/>
    <property type="match status" value="1"/>
</dbReference>
<sequence length="306" mass="29383">MSRILVLGGTGFLGGPVSARLRELPGATVLYGGRAAAGGRGAPDLAVDLGKVPVDVLAGGLTALAPDVVVNCAGLAAGPASALAAVNTRGAAALCEALAAAVPAARLVQLGSAAEYGPGVPGTALAESAAARPAEVYGATKLAGTLAVAGSGLDAVVLRVFNPVGAGAPASGLPGRLATAFRGAPPGGSVMTGDLGAYRDFVDVRDVAEAVALAATATGPLPPVVNVGSGQATLVRDLAVELAGLCGFGGRITESGAGSERSAGVSWVRADIALAADALGWQPLRTLHDALAALCHATAPTAGAPA</sequence>
<proteinExistence type="predicted"/>
<evidence type="ECO:0000313" key="2">
    <source>
        <dbReference type="EMBL" id="CAG7655684.1"/>
    </source>
</evidence>
<dbReference type="PANTHER" id="PTHR43245">
    <property type="entry name" value="BIFUNCTIONAL POLYMYXIN RESISTANCE PROTEIN ARNA"/>
    <property type="match status" value="1"/>
</dbReference>
<accession>A0A9W4H785</accession>
<dbReference type="Pfam" id="PF01370">
    <property type="entry name" value="Epimerase"/>
    <property type="match status" value="1"/>
</dbReference>
<dbReference type="InterPro" id="IPR036291">
    <property type="entry name" value="NAD(P)-bd_dom_sf"/>
</dbReference>
<dbReference type="AlphaFoldDB" id="A0A9W4H785"/>
<dbReference type="PANTHER" id="PTHR43245:SF13">
    <property type="entry name" value="UDP-D-APIOSE_UDP-D-XYLOSE SYNTHASE 2"/>
    <property type="match status" value="1"/>
</dbReference>
<dbReference type="Gene3D" id="3.40.50.720">
    <property type="entry name" value="NAD(P)-binding Rossmann-like Domain"/>
    <property type="match status" value="1"/>
</dbReference>
<dbReference type="Proteomes" id="UP001153328">
    <property type="component" value="Unassembled WGS sequence"/>
</dbReference>
<feature type="domain" description="NAD-dependent epimerase/dehydratase" evidence="1">
    <location>
        <begin position="4"/>
        <end position="228"/>
    </location>
</feature>
<evidence type="ECO:0000259" key="1">
    <source>
        <dbReference type="Pfam" id="PF01370"/>
    </source>
</evidence>
<dbReference type="InterPro" id="IPR001509">
    <property type="entry name" value="Epimerase_deHydtase"/>
</dbReference>
<evidence type="ECO:0000313" key="3">
    <source>
        <dbReference type="Proteomes" id="UP001153328"/>
    </source>
</evidence>
<dbReference type="EMBL" id="CAJVAX010000021">
    <property type="protein sequence ID" value="CAG7655684.1"/>
    <property type="molecule type" value="Genomic_DNA"/>
</dbReference>
<dbReference type="InterPro" id="IPR050177">
    <property type="entry name" value="Lipid_A_modif_metabolic_enz"/>
</dbReference>
<comment type="caution">
    <text evidence="2">The sequence shown here is derived from an EMBL/GenBank/DDBJ whole genome shotgun (WGS) entry which is preliminary data.</text>
</comment>
<gene>
    <name evidence="2" type="ORF">SBRY_70205</name>
</gene>
<organism evidence="2 3">
    <name type="scientific">Actinacidiphila bryophytorum</name>
    <dbReference type="NCBI Taxonomy" id="1436133"/>
    <lineage>
        <taxon>Bacteria</taxon>
        <taxon>Bacillati</taxon>
        <taxon>Actinomycetota</taxon>
        <taxon>Actinomycetes</taxon>
        <taxon>Kitasatosporales</taxon>
        <taxon>Streptomycetaceae</taxon>
        <taxon>Actinacidiphila</taxon>
    </lineage>
</organism>